<feature type="region of interest" description="Disordered" evidence="1">
    <location>
        <begin position="144"/>
        <end position="182"/>
    </location>
</feature>
<dbReference type="EMBL" id="SPPD01000007">
    <property type="protein sequence ID" value="TFU97811.1"/>
    <property type="molecule type" value="Genomic_DNA"/>
</dbReference>
<reference evidence="3 4" key="1">
    <citation type="submission" date="2019-03" db="EMBL/GenBank/DDBJ databases">
        <title>Diversity of the mouse oral microbiome.</title>
        <authorList>
            <person name="Joseph S."/>
            <person name="Aduse-Opoku J."/>
            <person name="Curtis M."/>
            <person name="Wade W."/>
            <person name="Hashim A."/>
        </authorList>
    </citation>
    <scope>NUCLEOTIDE SEQUENCE [LARGE SCALE GENOMIC DNA]</scope>
    <source>
        <strain evidence="3 4">WM131</strain>
    </source>
</reference>
<dbReference type="PANTHER" id="PTHR34475:SF1">
    <property type="entry name" value="CYTOSKELETON PROTEIN RODZ"/>
    <property type="match status" value="1"/>
</dbReference>
<evidence type="ECO:0000256" key="1">
    <source>
        <dbReference type="SAM" id="MobiDB-lite"/>
    </source>
</evidence>
<dbReference type="InterPro" id="IPR050400">
    <property type="entry name" value="Bact_Cytoskel_RodZ"/>
</dbReference>
<dbReference type="PANTHER" id="PTHR34475">
    <property type="match status" value="1"/>
</dbReference>
<evidence type="ECO:0000313" key="4">
    <source>
        <dbReference type="Proteomes" id="UP000297253"/>
    </source>
</evidence>
<keyword evidence="2" id="KW-0812">Transmembrane</keyword>
<sequence>MRQKSIGEVLRAARESRGWNFADLQRMTKIQAKYLQALEYNDFDYIPDKTYTRSFLQRYAEVLELDAAVLLDAYDRNSLVMYYEAGEEVELQSELRRSYKVKKKKASYLPLIYLLLASTFILCFVTYIVYSRVQNQARTTETSTSYSVVSQATTSSEEESQSSSSSPSSTTTPSSSSSQTSGVSLVTFGGGNDLAVTVKGAKEPVTVALSVSSVTSWVSLTGTEIAGGFTLSPENPTVSATLPAGTSTATLVLGVVRGVDITIAGQKLDTSALTNQSGNVILTIEQ</sequence>
<dbReference type="InterPro" id="IPR010982">
    <property type="entry name" value="Lambda_DNA-bd_dom_sf"/>
</dbReference>
<dbReference type="STRING" id="1432788.BU202_07175"/>
<dbReference type="RefSeq" id="WP_135181991.1">
    <property type="nucleotide sequence ID" value="NZ_JADGKZ010000007.1"/>
</dbReference>
<organism evidence="3 4">
    <name type="scientific">Streptococcus cuniculi</name>
    <dbReference type="NCBI Taxonomy" id="1432788"/>
    <lineage>
        <taxon>Bacteria</taxon>
        <taxon>Bacillati</taxon>
        <taxon>Bacillota</taxon>
        <taxon>Bacilli</taxon>
        <taxon>Lactobacillales</taxon>
        <taxon>Streptococcaceae</taxon>
        <taxon>Streptococcus</taxon>
    </lineage>
</organism>
<evidence type="ECO:0000313" key="3">
    <source>
        <dbReference type="EMBL" id="TFU97811.1"/>
    </source>
</evidence>
<evidence type="ECO:0000256" key="2">
    <source>
        <dbReference type="SAM" id="Phobius"/>
    </source>
</evidence>
<protein>
    <submittedName>
        <fullName evidence="3">Helix-turn-helix domain-containing protein</fullName>
    </submittedName>
</protein>
<dbReference type="InterPro" id="IPR001387">
    <property type="entry name" value="Cro/C1-type_HTH"/>
</dbReference>
<dbReference type="Gene3D" id="1.10.260.40">
    <property type="entry name" value="lambda repressor-like DNA-binding domains"/>
    <property type="match status" value="1"/>
</dbReference>
<comment type="caution">
    <text evidence="3">The sequence shown here is derived from an EMBL/GenBank/DDBJ whole genome shotgun (WGS) entry which is preliminary data.</text>
</comment>
<name>A0A4Y9JB93_9STRE</name>
<keyword evidence="2" id="KW-0472">Membrane</keyword>
<accession>A0A4Y9JB93</accession>
<dbReference type="AlphaFoldDB" id="A0A4Y9JB93"/>
<gene>
    <name evidence="3" type="ORF">E4T82_06205</name>
</gene>
<dbReference type="Pfam" id="PF13413">
    <property type="entry name" value="HTH_25"/>
    <property type="match status" value="1"/>
</dbReference>
<dbReference type="NCBIfam" id="NF041534">
    <property type="entry name" value="rodZ_Strepcoccus"/>
    <property type="match status" value="1"/>
</dbReference>
<keyword evidence="2" id="KW-1133">Transmembrane helix</keyword>
<proteinExistence type="predicted"/>
<feature type="transmembrane region" description="Helical" evidence="2">
    <location>
        <begin position="106"/>
        <end position="130"/>
    </location>
</feature>
<dbReference type="SUPFAM" id="SSF47413">
    <property type="entry name" value="lambda repressor-like DNA-binding domains"/>
    <property type="match status" value="1"/>
</dbReference>
<dbReference type="InterPro" id="IPR048211">
    <property type="entry name" value="RodZ-like"/>
</dbReference>
<dbReference type="CDD" id="cd00093">
    <property type="entry name" value="HTH_XRE"/>
    <property type="match status" value="1"/>
</dbReference>
<dbReference type="OrthoDB" id="9797543at2"/>
<dbReference type="GO" id="GO:0003677">
    <property type="term" value="F:DNA binding"/>
    <property type="evidence" value="ECO:0007669"/>
    <property type="project" value="InterPro"/>
</dbReference>
<dbReference type="Proteomes" id="UP000297253">
    <property type="component" value="Unassembled WGS sequence"/>
</dbReference>